<accession>A0A1I0EXC8</accession>
<gene>
    <name evidence="1" type="ORF">SAMN04487962_1112</name>
</gene>
<proteinExistence type="predicted"/>
<dbReference type="EMBL" id="FOHZ01000011">
    <property type="protein sequence ID" value="SET49579.1"/>
    <property type="molecule type" value="Genomic_DNA"/>
</dbReference>
<name>A0A1I0EXC8_9GAMM</name>
<sequence>MKEKSKPLCVDLDGTLLDSDMLVETGFSFIKNNPLGIAPVIGHLFKGKAHLKAYLVSRLGNSFIYH</sequence>
<evidence type="ECO:0008006" key="3">
    <source>
        <dbReference type="Google" id="ProtNLM"/>
    </source>
</evidence>
<evidence type="ECO:0000313" key="2">
    <source>
        <dbReference type="Proteomes" id="UP000198762"/>
    </source>
</evidence>
<dbReference type="Proteomes" id="UP000198762">
    <property type="component" value="Unassembled WGS sequence"/>
</dbReference>
<reference evidence="2" key="1">
    <citation type="submission" date="2016-10" db="EMBL/GenBank/DDBJ databases">
        <authorList>
            <person name="Varghese N."/>
            <person name="Submissions S."/>
        </authorList>
    </citation>
    <scope>NUCLEOTIDE SEQUENCE [LARGE SCALE GENOMIC DNA]</scope>
    <source>
        <strain evidence="2">CGMCC 1.6489</strain>
    </source>
</reference>
<evidence type="ECO:0000313" key="1">
    <source>
        <dbReference type="EMBL" id="SET49579.1"/>
    </source>
</evidence>
<dbReference type="AlphaFoldDB" id="A0A1I0EXC8"/>
<dbReference type="STRING" id="430453.SAMN04487962_1112"/>
<keyword evidence="2" id="KW-1185">Reference proteome</keyword>
<protein>
    <recommendedName>
        <fullName evidence="3">Haloacid dehalogenase-like hydrolase</fullName>
    </recommendedName>
</protein>
<organism evidence="1 2">
    <name type="scientific">Marinobacter segnicrescens</name>
    <dbReference type="NCBI Taxonomy" id="430453"/>
    <lineage>
        <taxon>Bacteria</taxon>
        <taxon>Pseudomonadati</taxon>
        <taxon>Pseudomonadota</taxon>
        <taxon>Gammaproteobacteria</taxon>
        <taxon>Pseudomonadales</taxon>
        <taxon>Marinobacteraceae</taxon>
        <taxon>Marinobacter</taxon>
    </lineage>
</organism>